<feature type="domain" description="FAD-binding PCMH-type" evidence="3">
    <location>
        <begin position="50"/>
        <end position="238"/>
    </location>
</feature>
<dbReference type="Gene3D" id="3.40.462.10">
    <property type="entry name" value="FAD-linked oxidases, C-terminal domain"/>
    <property type="match status" value="1"/>
</dbReference>
<accession>A0A7W6CHI9</accession>
<sequence length="540" mass="59666">MPLPPHLSPQLWQEALTQLRAAVGPDALFTADDDVTLYRDAYSPVWGEAEERQASAAIAPNSTEQVQAVVRIANHFGIPLFPIATGRNLGYGGSASNLSGSVIVDLKRMNRIIEVDDKRHFAIVEPGVSYFDLYRYIQERGLDVWIDVPDPGWGSVMGNALDHGVGHTWSSYRDHFGSHCGLEVVLPDGEVMRTGMGAMTSAKTSGDFRYGFGPYVDGLFAQAGFGIVTRMGIHLMPRPECFLHRRVLAYRRQDIVPLVEVANKLEDAGLIGMPLYESPMFGAQFADKALRDIATAPDVWNGNAIDRYAAEKAMPVWQLGLSFYGPAEVVEAIWRHAQAQFAKAIPGARFETIETLHFPLSPQAEEAALHKVLIGVPNLNIFAIGARSATNPEPADGHLLFSPMVARSGEEVMKAQRLFTEGMREMGADFPMAYGPFTAPFTWMPRIFALTAGLPVSRSDPKVNQRSRETMRRLIELGARHGYGEYRTPPLFQDQVMATYDFNGNALRRFCETLKDAVDPKGIIAPGRGGFWPRAMRKEA</sequence>
<dbReference type="AlphaFoldDB" id="A0A7W6CHI9"/>
<dbReference type="Gene3D" id="1.10.45.10">
    <property type="entry name" value="Vanillyl-alcohol Oxidase, Chain A, domain 4"/>
    <property type="match status" value="1"/>
</dbReference>
<dbReference type="SUPFAM" id="SSF55103">
    <property type="entry name" value="FAD-linked oxidases, C-terminal domain"/>
    <property type="match status" value="1"/>
</dbReference>
<evidence type="ECO:0000256" key="1">
    <source>
        <dbReference type="ARBA" id="ARBA00022630"/>
    </source>
</evidence>
<keyword evidence="4" id="KW-0560">Oxidoreductase</keyword>
<proteinExistence type="predicted"/>
<dbReference type="InterPro" id="IPR016167">
    <property type="entry name" value="FAD-bd_PCMH_sub1"/>
</dbReference>
<evidence type="ECO:0000259" key="3">
    <source>
        <dbReference type="PROSITE" id="PS51387"/>
    </source>
</evidence>
<dbReference type="GO" id="GO:0071949">
    <property type="term" value="F:FAD binding"/>
    <property type="evidence" value="ECO:0007669"/>
    <property type="project" value="InterPro"/>
</dbReference>
<dbReference type="InterPro" id="IPR016171">
    <property type="entry name" value="Vanillyl_alc_oxidase_C-sub2"/>
</dbReference>
<organism evidence="4 5">
    <name type="scientific">Novosphingobium sediminicola</name>
    <dbReference type="NCBI Taxonomy" id="563162"/>
    <lineage>
        <taxon>Bacteria</taxon>
        <taxon>Pseudomonadati</taxon>
        <taxon>Pseudomonadota</taxon>
        <taxon>Alphaproteobacteria</taxon>
        <taxon>Sphingomonadales</taxon>
        <taxon>Sphingomonadaceae</taxon>
        <taxon>Novosphingobium</taxon>
    </lineage>
</organism>
<dbReference type="GO" id="GO:0004458">
    <property type="term" value="F:D-lactate dehydrogenase (cytochrome) activity"/>
    <property type="evidence" value="ECO:0007669"/>
    <property type="project" value="TreeGrafter"/>
</dbReference>
<dbReference type="PANTHER" id="PTHR11748">
    <property type="entry name" value="D-LACTATE DEHYDROGENASE"/>
    <property type="match status" value="1"/>
</dbReference>
<dbReference type="InterPro" id="IPR016170">
    <property type="entry name" value="Cytok_DH_C_sf"/>
</dbReference>
<dbReference type="Gene3D" id="3.30.43.10">
    <property type="entry name" value="Uridine Diphospho-n-acetylenolpyruvylglucosamine Reductase, domain 2"/>
    <property type="match status" value="1"/>
</dbReference>
<dbReference type="InterPro" id="IPR016164">
    <property type="entry name" value="FAD-linked_Oxase-like_C"/>
</dbReference>
<evidence type="ECO:0000313" key="4">
    <source>
        <dbReference type="EMBL" id="MBB3955590.1"/>
    </source>
</evidence>
<reference evidence="4 5" key="1">
    <citation type="submission" date="2020-08" db="EMBL/GenBank/DDBJ databases">
        <title>Genomic Encyclopedia of Type Strains, Phase IV (KMG-IV): sequencing the most valuable type-strain genomes for metagenomic binning, comparative biology and taxonomic classification.</title>
        <authorList>
            <person name="Goeker M."/>
        </authorList>
    </citation>
    <scope>NUCLEOTIDE SEQUENCE [LARGE SCALE GENOMIC DNA]</scope>
    <source>
        <strain evidence="4 5">DSM 27057</strain>
    </source>
</reference>
<keyword evidence="2" id="KW-0274">FAD</keyword>
<dbReference type="PROSITE" id="PS51387">
    <property type="entry name" value="FAD_PCMH"/>
    <property type="match status" value="1"/>
</dbReference>
<dbReference type="Proteomes" id="UP000548867">
    <property type="component" value="Unassembled WGS sequence"/>
</dbReference>
<name>A0A7W6CHI9_9SPHN</name>
<dbReference type="RefSeq" id="WP_183626044.1">
    <property type="nucleotide sequence ID" value="NZ_JACIDX010000009.1"/>
</dbReference>
<dbReference type="InterPro" id="IPR036318">
    <property type="entry name" value="FAD-bd_PCMH-like_sf"/>
</dbReference>
<dbReference type="Pfam" id="PF01565">
    <property type="entry name" value="FAD_binding_4"/>
    <property type="match status" value="1"/>
</dbReference>
<evidence type="ECO:0000313" key="5">
    <source>
        <dbReference type="Proteomes" id="UP000548867"/>
    </source>
</evidence>
<comment type="caution">
    <text evidence="4">The sequence shown here is derived from an EMBL/GenBank/DDBJ whole genome shotgun (WGS) entry which is preliminary data.</text>
</comment>
<gene>
    <name evidence="4" type="ORF">GGR38_002546</name>
</gene>
<dbReference type="GO" id="GO:0018695">
    <property type="term" value="F:4-cresol dehydrogenase (hydroxylating) activity"/>
    <property type="evidence" value="ECO:0007669"/>
    <property type="project" value="UniProtKB-EC"/>
</dbReference>
<dbReference type="SUPFAM" id="SSF56176">
    <property type="entry name" value="FAD-binding/transporter-associated domain-like"/>
    <property type="match status" value="1"/>
</dbReference>
<dbReference type="InterPro" id="IPR016166">
    <property type="entry name" value="FAD-bd_PCMH"/>
</dbReference>
<dbReference type="EC" id="1.17.9.1" evidence="4"/>
<protein>
    <submittedName>
        <fullName evidence="4">4-cresol dehydrogenase (Hydroxylating)</fullName>
        <ecNumber evidence="4">1.17.9.1</ecNumber>
    </submittedName>
</protein>
<dbReference type="PANTHER" id="PTHR11748:SF114">
    <property type="entry name" value="ARYL-ALCOHOL OXIDASE VANILLYL-ALCOHOL OXIDASE (AFU_ORTHOLOGUE AFUA_3G09500)-RELATED"/>
    <property type="match status" value="1"/>
</dbReference>
<dbReference type="EMBL" id="JACIDX010000009">
    <property type="protein sequence ID" value="MBB3955590.1"/>
    <property type="molecule type" value="Genomic_DNA"/>
</dbReference>
<dbReference type="GO" id="GO:0008720">
    <property type="term" value="F:D-lactate dehydrogenase (NAD+) activity"/>
    <property type="evidence" value="ECO:0007669"/>
    <property type="project" value="TreeGrafter"/>
</dbReference>
<dbReference type="GO" id="GO:1903457">
    <property type="term" value="P:lactate catabolic process"/>
    <property type="evidence" value="ECO:0007669"/>
    <property type="project" value="TreeGrafter"/>
</dbReference>
<keyword evidence="5" id="KW-1185">Reference proteome</keyword>
<keyword evidence="1" id="KW-0285">Flavoprotein</keyword>
<dbReference type="InterPro" id="IPR016169">
    <property type="entry name" value="FAD-bd_PCMH_sub2"/>
</dbReference>
<dbReference type="InterPro" id="IPR006094">
    <property type="entry name" value="Oxid_FAD_bind_N"/>
</dbReference>
<dbReference type="Gene3D" id="3.30.465.10">
    <property type="match status" value="1"/>
</dbReference>
<evidence type="ECO:0000256" key="2">
    <source>
        <dbReference type="ARBA" id="ARBA00022827"/>
    </source>
</evidence>